<dbReference type="InterPro" id="IPR001130">
    <property type="entry name" value="TatD-like"/>
</dbReference>
<sequence>MSHPDSQPQDAFPWELGIYDAHCHPTDTMAAVAEILTMKATTLTVMATRAQDQELVAETATSLNAAEGQQPPGFGWHPWFSHQILDDTAPATTQQSKEAHYSEVLTPSPASDPKFIDQLPPTKPLSTLIFETRERLCRFPNALVGEVGLDKAFRLPGVWTAEEISSRDEDLTPGSREGRKLSPYKVKVDHQRVVLKAQLQLAGEMQRPVSVHSVQAHGVVFDVLRELWSGHEKVILSRRQREKQKDAEGAISEGEDGDDQDPRRSSKSEKGGMLPGPVEPIRQFLHATNPSDVYFSFSTVINFGGAPAKKVRDVIKELPDDRILIESDLHVAGRQMDELLENVAREICQLRGWELRAGVRQLADNWKRFAYGED</sequence>
<organism evidence="2 3">
    <name type="scientific">Penicillium argentinense</name>
    <dbReference type="NCBI Taxonomy" id="1131581"/>
    <lineage>
        <taxon>Eukaryota</taxon>
        <taxon>Fungi</taxon>
        <taxon>Dikarya</taxon>
        <taxon>Ascomycota</taxon>
        <taxon>Pezizomycotina</taxon>
        <taxon>Eurotiomycetes</taxon>
        <taxon>Eurotiomycetidae</taxon>
        <taxon>Eurotiales</taxon>
        <taxon>Aspergillaceae</taxon>
        <taxon>Penicillium</taxon>
    </lineage>
</organism>
<dbReference type="GO" id="GO:0016788">
    <property type="term" value="F:hydrolase activity, acting on ester bonds"/>
    <property type="evidence" value="ECO:0007669"/>
    <property type="project" value="InterPro"/>
</dbReference>
<dbReference type="InterPro" id="IPR053044">
    <property type="entry name" value="Metallo-hydrolase/TatD-type"/>
</dbReference>
<reference evidence="2" key="1">
    <citation type="submission" date="2022-11" db="EMBL/GenBank/DDBJ databases">
        <authorList>
            <person name="Petersen C."/>
        </authorList>
    </citation>
    <scope>NUCLEOTIDE SEQUENCE</scope>
    <source>
        <strain evidence="2">IBT 30761</strain>
    </source>
</reference>
<dbReference type="EMBL" id="JAPQKI010000010">
    <property type="protein sequence ID" value="KAJ5085895.1"/>
    <property type="molecule type" value="Genomic_DNA"/>
</dbReference>
<evidence type="ECO:0000256" key="1">
    <source>
        <dbReference type="SAM" id="MobiDB-lite"/>
    </source>
</evidence>
<protein>
    <recommendedName>
        <fullName evidence="4">Cut9 interacting protein Scn1</fullName>
    </recommendedName>
</protein>
<evidence type="ECO:0008006" key="4">
    <source>
        <dbReference type="Google" id="ProtNLM"/>
    </source>
</evidence>
<dbReference type="PANTHER" id="PTHR47345">
    <property type="entry name" value="CUT9-INTERACTING PROTEIN SCN1"/>
    <property type="match status" value="1"/>
</dbReference>
<dbReference type="PANTHER" id="PTHR47345:SF1">
    <property type="entry name" value="CUT9-INTERACTING PROTEIN SCN1"/>
    <property type="match status" value="1"/>
</dbReference>
<reference evidence="2" key="2">
    <citation type="journal article" date="2023" name="IMA Fungus">
        <title>Comparative genomic study of the Penicillium genus elucidates a diverse pangenome and 15 lateral gene transfer events.</title>
        <authorList>
            <person name="Petersen C."/>
            <person name="Sorensen T."/>
            <person name="Nielsen M.R."/>
            <person name="Sondergaard T.E."/>
            <person name="Sorensen J.L."/>
            <person name="Fitzpatrick D.A."/>
            <person name="Frisvad J.C."/>
            <person name="Nielsen K.L."/>
        </authorList>
    </citation>
    <scope>NUCLEOTIDE SEQUENCE</scope>
    <source>
        <strain evidence="2">IBT 30761</strain>
    </source>
</reference>
<feature type="region of interest" description="Disordered" evidence="1">
    <location>
        <begin position="90"/>
        <end position="118"/>
    </location>
</feature>
<dbReference type="GeneID" id="81362136"/>
<dbReference type="SUPFAM" id="SSF51556">
    <property type="entry name" value="Metallo-dependent hydrolases"/>
    <property type="match status" value="1"/>
</dbReference>
<gene>
    <name evidence="2" type="ORF">N7532_010666</name>
</gene>
<name>A0A9W9EQ97_9EURO</name>
<proteinExistence type="predicted"/>
<dbReference type="OrthoDB" id="413993at2759"/>
<evidence type="ECO:0000313" key="2">
    <source>
        <dbReference type="EMBL" id="KAJ5085895.1"/>
    </source>
</evidence>
<dbReference type="Proteomes" id="UP001149074">
    <property type="component" value="Unassembled WGS sequence"/>
</dbReference>
<dbReference type="AlphaFoldDB" id="A0A9W9EQ97"/>
<keyword evidence="3" id="KW-1185">Reference proteome</keyword>
<dbReference type="RefSeq" id="XP_056470573.1">
    <property type="nucleotide sequence ID" value="XM_056623157.1"/>
</dbReference>
<dbReference type="Gene3D" id="3.20.20.140">
    <property type="entry name" value="Metal-dependent hydrolases"/>
    <property type="match status" value="1"/>
</dbReference>
<evidence type="ECO:0000313" key="3">
    <source>
        <dbReference type="Proteomes" id="UP001149074"/>
    </source>
</evidence>
<dbReference type="Pfam" id="PF01026">
    <property type="entry name" value="TatD_DNase"/>
    <property type="match status" value="1"/>
</dbReference>
<feature type="region of interest" description="Disordered" evidence="1">
    <location>
        <begin position="238"/>
        <end position="278"/>
    </location>
</feature>
<dbReference type="InterPro" id="IPR032466">
    <property type="entry name" value="Metal_Hydrolase"/>
</dbReference>
<accession>A0A9W9EQ97</accession>
<feature type="compositionally biased region" description="Basic and acidic residues" evidence="1">
    <location>
        <begin position="260"/>
        <end position="270"/>
    </location>
</feature>
<comment type="caution">
    <text evidence="2">The sequence shown here is derived from an EMBL/GenBank/DDBJ whole genome shotgun (WGS) entry which is preliminary data.</text>
</comment>